<feature type="compositionally biased region" description="Basic and acidic residues" evidence="5">
    <location>
        <begin position="573"/>
        <end position="595"/>
    </location>
</feature>
<dbReference type="OrthoDB" id="3365399at2759"/>
<feature type="transmembrane region" description="Helical" evidence="6">
    <location>
        <begin position="193"/>
        <end position="213"/>
    </location>
</feature>
<feature type="transmembrane region" description="Helical" evidence="6">
    <location>
        <begin position="531"/>
        <end position="550"/>
    </location>
</feature>
<evidence type="ECO:0000313" key="8">
    <source>
        <dbReference type="EMBL" id="KAG4417068.1"/>
    </source>
</evidence>
<keyword evidence="4 6" id="KW-0472">Membrane</keyword>
<comment type="caution">
    <text evidence="8">The sequence shown here is derived from an EMBL/GenBank/DDBJ whole genome shotgun (WGS) entry which is preliminary data.</text>
</comment>
<dbReference type="Proteomes" id="UP000664132">
    <property type="component" value="Unassembled WGS sequence"/>
</dbReference>
<dbReference type="FunFam" id="1.20.1250.20:FF:000011">
    <property type="entry name" value="MFS multidrug transporter, putative"/>
    <property type="match status" value="1"/>
</dbReference>
<feature type="compositionally biased region" description="Basic and acidic residues" evidence="5">
    <location>
        <begin position="1"/>
        <end position="12"/>
    </location>
</feature>
<dbReference type="InterPro" id="IPR011701">
    <property type="entry name" value="MFS"/>
</dbReference>
<evidence type="ECO:0000256" key="3">
    <source>
        <dbReference type="ARBA" id="ARBA00022989"/>
    </source>
</evidence>
<evidence type="ECO:0000256" key="1">
    <source>
        <dbReference type="ARBA" id="ARBA00004141"/>
    </source>
</evidence>
<dbReference type="InterPro" id="IPR036259">
    <property type="entry name" value="MFS_trans_sf"/>
</dbReference>
<keyword evidence="9" id="KW-1185">Reference proteome</keyword>
<dbReference type="AlphaFoldDB" id="A0A8H7TDZ6"/>
<dbReference type="Gene3D" id="1.20.1250.20">
    <property type="entry name" value="MFS general substrate transporter like domains"/>
    <property type="match status" value="1"/>
</dbReference>
<organism evidence="8 9">
    <name type="scientific">Cadophora malorum</name>
    <dbReference type="NCBI Taxonomy" id="108018"/>
    <lineage>
        <taxon>Eukaryota</taxon>
        <taxon>Fungi</taxon>
        <taxon>Dikarya</taxon>
        <taxon>Ascomycota</taxon>
        <taxon>Pezizomycotina</taxon>
        <taxon>Leotiomycetes</taxon>
        <taxon>Helotiales</taxon>
        <taxon>Ploettnerulaceae</taxon>
        <taxon>Cadophora</taxon>
    </lineage>
</organism>
<dbReference type="PANTHER" id="PTHR23502:SF12">
    <property type="entry name" value="MULTIDRUG TRANSPORTER, PUTATIVE (AFU_ORTHOLOGUE AFUA_1G06440)-RELATED"/>
    <property type="match status" value="1"/>
</dbReference>
<comment type="subcellular location">
    <subcellularLocation>
        <location evidence="1">Membrane</location>
        <topology evidence="1">Multi-pass membrane protein</topology>
    </subcellularLocation>
</comment>
<feature type="transmembrane region" description="Helical" evidence="6">
    <location>
        <begin position="387"/>
        <end position="409"/>
    </location>
</feature>
<protein>
    <recommendedName>
        <fullName evidence="7">Major facilitator superfamily (MFS) profile domain-containing protein</fullName>
    </recommendedName>
</protein>
<keyword evidence="3 6" id="KW-1133">Transmembrane helix</keyword>
<gene>
    <name evidence="8" type="ORF">IFR04_009774</name>
</gene>
<feature type="domain" description="Major facilitator superfamily (MFS) profile" evidence="7">
    <location>
        <begin position="127"/>
        <end position="556"/>
    </location>
</feature>
<dbReference type="SUPFAM" id="SSF103473">
    <property type="entry name" value="MFS general substrate transporter"/>
    <property type="match status" value="1"/>
</dbReference>
<feature type="transmembrane region" description="Helical" evidence="6">
    <location>
        <begin position="219"/>
        <end position="238"/>
    </location>
</feature>
<evidence type="ECO:0000313" key="9">
    <source>
        <dbReference type="Proteomes" id="UP000664132"/>
    </source>
</evidence>
<name>A0A8H7TDZ6_9HELO</name>
<feature type="compositionally biased region" description="Basic and acidic residues" evidence="5">
    <location>
        <begin position="27"/>
        <end position="37"/>
    </location>
</feature>
<dbReference type="Pfam" id="PF07690">
    <property type="entry name" value="MFS_1"/>
    <property type="match status" value="1"/>
</dbReference>
<proteinExistence type="predicted"/>
<keyword evidence="2 6" id="KW-0812">Transmembrane</keyword>
<feature type="transmembrane region" description="Helical" evidence="6">
    <location>
        <begin position="121"/>
        <end position="143"/>
    </location>
</feature>
<feature type="transmembrane region" description="Helical" evidence="6">
    <location>
        <begin position="356"/>
        <end position="381"/>
    </location>
</feature>
<accession>A0A8H7TDZ6</accession>
<evidence type="ECO:0000256" key="5">
    <source>
        <dbReference type="SAM" id="MobiDB-lite"/>
    </source>
</evidence>
<dbReference type="EMBL" id="JAFJYH010000165">
    <property type="protein sequence ID" value="KAG4417068.1"/>
    <property type="molecule type" value="Genomic_DNA"/>
</dbReference>
<reference evidence="8" key="1">
    <citation type="submission" date="2021-02" db="EMBL/GenBank/DDBJ databases">
        <title>Genome sequence Cadophora malorum strain M34.</title>
        <authorList>
            <person name="Stefanovic E."/>
            <person name="Vu D."/>
            <person name="Scully C."/>
            <person name="Dijksterhuis J."/>
            <person name="Roader J."/>
            <person name="Houbraken J."/>
        </authorList>
    </citation>
    <scope>NUCLEOTIDE SEQUENCE</scope>
    <source>
        <strain evidence="8">M34</strain>
    </source>
</reference>
<feature type="transmembrane region" description="Helical" evidence="6">
    <location>
        <begin position="464"/>
        <end position="486"/>
    </location>
</feature>
<dbReference type="PROSITE" id="PS50850">
    <property type="entry name" value="MFS"/>
    <property type="match status" value="1"/>
</dbReference>
<dbReference type="CDD" id="cd17323">
    <property type="entry name" value="MFS_Tpo1_MDR_like"/>
    <property type="match status" value="1"/>
</dbReference>
<feature type="transmembrane region" description="Helical" evidence="6">
    <location>
        <begin position="430"/>
        <end position="452"/>
    </location>
</feature>
<feature type="region of interest" description="Disordered" evidence="5">
    <location>
        <begin position="573"/>
        <end position="620"/>
    </location>
</feature>
<dbReference type="GO" id="GO:0005886">
    <property type="term" value="C:plasma membrane"/>
    <property type="evidence" value="ECO:0007669"/>
    <property type="project" value="TreeGrafter"/>
</dbReference>
<evidence type="ECO:0000259" key="7">
    <source>
        <dbReference type="PROSITE" id="PS50850"/>
    </source>
</evidence>
<dbReference type="GO" id="GO:0140115">
    <property type="term" value="P:export across plasma membrane"/>
    <property type="evidence" value="ECO:0007669"/>
    <property type="project" value="UniProtKB-ARBA"/>
</dbReference>
<feature type="transmembrane region" description="Helical" evidence="6">
    <location>
        <begin position="163"/>
        <end position="186"/>
    </location>
</feature>
<evidence type="ECO:0000256" key="2">
    <source>
        <dbReference type="ARBA" id="ARBA00022692"/>
    </source>
</evidence>
<sequence length="620" mass="68118">MSDFRDPEKDNFPEPPSATHPTAAQHDLIEDPEKEIHTSSSSPTHTAHSNSSHDSINSNPLSALERALTATDLATEAERAARPALTYTRTGASLATTGSRLPSFEVDFTEGDKDNPLNWPLWYRSIVIGAVSYSTWTVVLYSTSYTSSMPGMMEEFHVTSEPVATLGVTTYLLGLAVGSLILAPLSEMYGRRIVYAGSLAFYCLMVLPCALATSLSEVLVVRFFGAVAGSAMIANAPGSVSDIVTENYRALAFSIWSIGPMNGPVTGPLIGGFAAEYLGWRWTNWLVMILSGAGWFFCSAMQETYAPVILQRKAAKMRKETGDDRWWCRYDQKSSLFEMLKVNLSRPFILSFTEPILWFWNAYIAIIYGILYLCFVAYPLIYTGLRGWSLGFTGLAFIGIGVGTMIAIVTEPLARRVVNSHKKDPETGRVYPEASISIVCFASLLCPIGQLWFSWTSVPITIHWVWPILAGIPFGAGNCLVFIYASNYIAGSYGIYAASALAGNSVVRSFVGGTLPLAGPKMYEAMSPQWAGTLLGLVQVVLIPIPFVFYKYGDRIRARSPLIKQMREDAERIRKRAAAGERRRQRKEDAEKGTSEEATETNMGDERSKGPAATVETEKI</sequence>
<dbReference type="PANTHER" id="PTHR23502">
    <property type="entry name" value="MAJOR FACILITATOR SUPERFAMILY"/>
    <property type="match status" value="1"/>
</dbReference>
<evidence type="ECO:0000256" key="4">
    <source>
        <dbReference type="ARBA" id="ARBA00023136"/>
    </source>
</evidence>
<feature type="transmembrane region" description="Helical" evidence="6">
    <location>
        <begin position="493"/>
        <end position="511"/>
    </location>
</feature>
<feature type="transmembrane region" description="Helical" evidence="6">
    <location>
        <begin position="285"/>
        <end position="310"/>
    </location>
</feature>
<dbReference type="InterPro" id="IPR020846">
    <property type="entry name" value="MFS_dom"/>
</dbReference>
<feature type="compositionally biased region" description="Low complexity" evidence="5">
    <location>
        <begin position="38"/>
        <end position="58"/>
    </location>
</feature>
<dbReference type="InterPro" id="IPR005829">
    <property type="entry name" value="Sugar_transporter_CS"/>
</dbReference>
<feature type="region of interest" description="Disordered" evidence="5">
    <location>
        <begin position="1"/>
        <end position="58"/>
    </location>
</feature>
<dbReference type="GO" id="GO:0022857">
    <property type="term" value="F:transmembrane transporter activity"/>
    <property type="evidence" value="ECO:0007669"/>
    <property type="project" value="InterPro"/>
</dbReference>
<dbReference type="GO" id="GO:0042908">
    <property type="term" value="P:xenobiotic transport"/>
    <property type="evidence" value="ECO:0007669"/>
    <property type="project" value="UniProtKB-ARBA"/>
</dbReference>
<dbReference type="PROSITE" id="PS00216">
    <property type="entry name" value="SUGAR_TRANSPORT_1"/>
    <property type="match status" value="1"/>
</dbReference>
<feature type="transmembrane region" description="Helical" evidence="6">
    <location>
        <begin position="250"/>
        <end position="273"/>
    </location>
</feature>
<evidence type="ECO:0000256" key="6">
    <source>
        <dbReference type="SAM" id="Phobius"/>
    </source>
</evidence>